<organism evidence="2 3">
    <name type="scientific">Xenorhabdus stockiae</name>
    <dbReference type="NCBI Taxonomy" id="351614"/>
    <lineage>
        <taxon>Bacteria</taxon>
        <taxon>Pseudomonadati</taxon>
        <taxon>Pseudomonadota</taxon>
        <taxon>Gammaproteobacteria</taxon>
        <taxon>Enterobacterales</taxon>
        <taxon>Morganellaceae</taxon>
        <taxon>Xenorhabdus</taxon>
    </lineage>
</organism>
<name>A0A2D0KAZ7_9GAMM</name>
<dbReference type="RefSeq" id="WP_099126096.1">
    <property type="nucleotide sequence ID" value="NZ_CAWNRH010000136.1"/>
</dbReference>
<feature type="domain" description="Glycosyl transferase family 25" evidence="1">
    <location>
        <begin position="2"/>
        <end position="173"/>
    </location>
</feature>
<gene>
    <name evidence="2" type="ORF">Xsto_03857</name>
</gene>
<dbReference type="AlphaFoldDB" id="A0A2D0KAZ7"/>
<sequence length="251" mass="29250">MNIFVINLAKDTERRESIKKQAETLGLQIQFIEAINGKNLSDTEINKFCRNFHDNGLTHGVLGCSLSHLKVYEKIISENLDVALILEDDVNLSKEITNIYNSICNYNLKNKNTPLIYLLSITNEYIDSFKKKLSPKYFLVDVIDADYAYGYIINNVAAKKLVKFLNPVWIEADKWRFMQERGIVKIKAVIPPIITATDLSIKSTLEDDRSITLQKRIDFFNDQYENRNLKVKIRALLWRIFIRSWVERIKP</sequence>
<accession>A0A2D0KAZ7</accession>
<proteinExistence type="predicted"/>
<dbReference type="Proteomes" id="UP000222366">
    <property type="component" value="Unassembled WGS sequence"/>
</dbReference>
<dbReference type="Pfam" id="PF01755">
    <property type="entry name" value="Glyco_transf_25"/>
    <property type="match status" value="1"/>
</dbReference>
<dbReference type="EMBL" id="NJAJ01000059">
    <property type="protein sequence ID" value="PHM60601.1"/>
    <property type="molecule type" value="Genomic_DNA"/>
</dbReference>
<keyword evidence="3" id="KW-1185">Reference proteome</keyword>
<evidence type="ECO:0000313" key="2">
    <source>
        <dbReference type="EMBL" id="PHM60601.1"/>
    </source>
</evidence>
<comment type="caution">
    <text evidence="2">The sequence shown here is derived from an EMBL/GenBank/DDBJ whole genome shotgun (WGS) entry which is preliminary data.</text>
</comment>
<keyword evidence="2" id="KW-0328">Glycosyltransferase</keyword>
<dbReference type="InterPro" id="IPR002654">
    <property type="entry name" value="Glyco_trans_25"/>
</dbReference>
<keyword evidence="2" id="KW-0808">Transferase</keyword>
<reference evidence="2 3" key="1">
    <citation type="journal article" date="2017" name="Nat. Microbiol.">
        <title>Natural product diversity associated with the nematode symbionts Photorhabdus and Xenorhabdus.</title>
        <authorList>
            <person name="Tobias N.J."/>
            <person name="Wolff H."/>
            <person name="Djahanschiri B."/>
            <person name="Grundmann F."/>
            <person name="Kronenwerth M."/>
            <person name="Shi Y.M."/>
            <person name="Simonyi S."/>
            <person name="Grun P."/>
            <person name="Shapiro-Ilan D."/>
            <person name="Pidot S.J."/>
            <person name="Stinear T.P."/>
            <person name="Ebersberger I."/>
            <person name="Bode H.B."/>
        </authorList>
    </citation>
    <scope>NUCLEOTIDE SEQUENCE [LARGE SCALE GENOMIC DNA]</scope>
    <source>
        <strain evidence="2 3">DSM 17904</strain>
    </source>
</reference>
<evidence type="ECO:0000313" key="3">
    <source>
        <dbReference type="Proteomes" id="UP000222366"/>
    </source>
</evidence>
<dbReference type="CDD" id="cd06532">
    <property type="entry name" value="Glyco_transf_25"/>
    <property type="match status" value="1"/>
</dbReference>
<protein>
    <submittedName>
        <fullName evidence="2">Lipooligosaccharide galactosyltransferase I</fullName>
    </submittedName>
</protein>
<dbReference type="GO" id="GO:0016757">
    <property type="term" value="F:glycosyltransferase activity"/>
    <property type="evidence" value="ECO:0007669"/>
    <property type="project" value="UniProtKB-KW"/>
</dbReference>
<evidence type="ECO:0000259" key="1">
    <source>
        <dbReference type="Pfam" id="PF01755"/>
    </source>
</evidence>